<evidence type="ECO:0000256" key="1">
    <source>
        <dbReference type="SAM" id="MobiDB-lite"/>
    </source>
</evidence>
<reference evidence="3 4" key="1">
    <citation type="journal article" date="2015" name="Int. Biodeterior. Biodegradation">
        <title>Physiological and genetic screening methods for the isolation of methyl tert-butyl ether-degrading bacteria for bioremediation purposes.</title>
        <authorList>
            <person name="Guisado I.M."/>
            <person name="Purswani J."/>
            <person name="Gonzalez Lopez J."/>
            <person name="Pozo C."/>
        </authorList>
    </citation>
    <scope>NUCLEOTIDE SEQUENCE [LARGE SCALE GENOMIC DNA]</scope>
    <source>
        <strain evidence="3 4">SH7</strain>
    </source>
</reference>
<dbReference type="OrthoDB" id="1267107at2"/>
<accession>A0A0W1B4K1</accession>
<keyword evidence="2" id="KW-0732">Signal</keyword>
<evidence type="ECO:0000313" key="3">
    <source>
        <dbReference type="EMBL" id="KTD88476.1"/>
    </source>
</evidence>
<feature type="chain" id="PRO_5038566393" description="Lipoprotein" evidence="2">
    <location>
        <begin position="22"/>
        <end position="240"/>
    </location>
</feature>
<dbReference type="PROSITE" id="PS51257">
    <property type="entry name" value="PROKAR_LIPOPROTEIN"/>
    <property type="match status" value="1"/>
</dbReference>
<gene>
    <name evidence="3" type="ORF">UQ64_03910</name>
</gene>
<protein>
    <recommendedName>
        <fullName evidence="5">Lipoprotein</fullName>
    </recommendedName>
</protein>
<sequence>MYFARNIGGLALIAAMLWLTACRGTPEAGTEPKQTQTQTPEQSQTARPVATTEPPQETEPSSTEQPQDLEGLPPLVEEAASTVMKSLRNKDMKQLAAWVHSEKGLRFSPYAYVDTKNDLVFSKDEVEGLMNDSTKRVWRTFAGSGDLIELTFADYYKRFVYDADFIQTAEIAVNKGLGQGTTINNLNEVYPKEQYDFVEYHIKGIDPSVEGMDWRSLRLVFEKIGEDHALVGIIHDQWTP</sequence>
<dbReference type="EMBL" id="LCZJ02000012">
    <property type="protein sequence ID" value="KTD88476.1"/>
    <property type="molecule type" value="Genomic_DNA"/>
</dbReference>
<comment type="caution">
    <text evidence="3">The sequence shown here is derived from an EMBL/GenBank/DDBJ whole genome shotgun (WGS) entry which is preliminary data.</text>
</comment>
<proteinExistence type="predicted"/>
<dbReference type="RefSeq" id="WP_060621562.1">
    <property type="nucleotide sequence ID" value="NZ_LCZJ02000012.1"/>
</dbReference>
<dbReference type="Proteomes" id="UP000054709">
    <property type="component" value="Unassembled WGS sequence"/>
</dbReference>
<feature type="compositionally biased region" description="Low complexity" evidence="1">
    <location>
        <begin position="31"/>
        <end position="66"/>
    </location>
</feature>
<name>A0A0W1B4K1_9BACL</name>
<keyword evidence="4" id="KW-1185">Reference proteome</keyword>
<evidence type="ECO:0000256" key="2">
    <source>
        <dbReference type="SAM" id="SignalP"/>
    </source>
</evidence>
<dbReference type="AlphaFoldDB" id="A0A0W1B4K1"/>
<feature type="region of interest" description="Disordered" evidence="1">
    <location>
        <begin position="26"/>
        <end position="70"/>
    </location>
</feature>
<feature type="signal peptide" evidence="2">
    <location>
        <begin position="1"/>
        <end position="21"/>
    </location>
</feature>
<organism evidence="3 4">
    <name type="scientific">Paenibacillus etheri</name>
    <dbReference type="NCBI Taxonomy" id="1306852"/>
    <lineage>
        <taxon>Bacteria</taxon>
        <taxon>Bacillati</taxon>
        <taxon>Bacillota</taxon>
        <taxon>Bacilli</taxon>
        <taxon>Bacillales</taxon>
        <taxon>Paenibacillaceae</taxon>
        <taxon>Paenibacillus</taxon>
    </lineage>
</organism>
<evidence type="ECO:0008006" key="5">
    <source>
        <dbReference type="Google" id="ProtNLM"/>
    </source>
</evidence>
<evidence type="ECO:0000313" key="4">
    <source>
        <dbReference type="Proteomes" id="UP000054709"/>
    </source>
</evidence>